<dbReference type="Gene3D" id="3.40.50.450">
    <property type="match status" value="1"/>
</dbReference>
<accession>A0ABT3JEZ8</accession>
<proteinExistence type="predicted"/>
<evidence type="ECO:0000313" key="3">
    <source>
        <dbReference type="Proteomes" id="UP001526246"/>
    </source>
</evidence>
<organism evidence="2 3">
    <name type="scientific">Sphingomonas arvum</name>
    <dbReference type="NCBI Taxonomy" id="2992113"/>
    <lineage>
        <taxon>Bacteria</taxon>
        <taxon>Pseudomonadati</taxon>
        <taxon>Pseudomonadota</taxon>
        <taxon>Alphaproteobacteria</taxon>
        <taxon>Sphingomonadales</taxon>
        <taxon>Sphingomonadaceae</taxon>
        <taxon>Sphingomonas</taxon>
    </lineage>
</organism>
<dbReference type="EMBL" id="JAPDOB010000002">
    <property type="protein sequence ID" value="MCW3797648.1"/>
    <property type="molecule type" value="Genomic_DNA"/>
</dbReference>
<dbReference type="Proteomes" id="UP001526246">
    <property type="component" value="Unassembled WGS sequence"/>
</dbReference>
<name>A0ABT3JEZ8_9SPHN</name>
<evidence type="ECO:0000313" key="2">
    <source>
        <dbReference type="EMBL" id="MCW3797648.1"/>
    </source>
</evidence>
<sequence length="594" mass="64628">MSGPPAVPFALTVGITGHRAEALPAAAAVEARVAAVLERLERAAFDLLKREAALFAAEPPCLTLVSPLASGADQLAARIAVERGWALQAVLPLPRQSYAASMDPAGAAELQRLLEAATCVLELPGDPANPTDSFVMAGRATVAHSDLLLAVWDGLPARGRGGTAETVDLALLRGTPILHLPIESDQPSRLLWSGFDPVVISAPGDHHCGRPDEEAELHRVLAALLAPPPNPRERQFIQRYLVERERKLRLRLEYPLLMTLAGAHRISRKDVNARLGVEAARNEWLEYRQRCAGCHGVDAPLDALQQAYEWSDRLATHFAQTYRSSHVFNFLLAALGALIGLSGLVFQGNPFELAIAEFAVVLAVIVNTQTGSSSCWHQRWLDYRQLAERLRPMRSLKLLGLAAPDPPGSPAEPIARRWIDWYAAAMWRTIGCPGGRLQPADVPRLAEAIAERELEPQIAYNRRTGAQMAAFDQRLEWVALAIFGTTLAITFATILCLLFAPQLLKSAGNWTTVLSAGLPAVGTAIFGIRVQGDYGALSARSRHTADQLQRIATDLTRARDLPRTADLTEQAARVMLADLGEWRLVNELHELSLG</sequence>
<keyword evidence="3" id="KW-1185">Reference proteome</keyword>
<keyword evidence="1" id="KW-0472">Membrane</keyword>
<keyword evidence="1" id="KW-0812">Transmembrane</keyword>
<protein>
    <submittedName>
        <fullName evidence="2">DUF4231 domain-containing protein</fullName>
    </submittedName>
</protein>
<gene>
    <name evidence="2" type="ORF">OMW55_07510</name>
</gene>
<dbReference type="Pfam" id="PF14015">
    <property type="entry name" value="DUF4231"/>
    <property type="match status" value="1"/>
</dbReference>
<dbReference type="InterPro" id="IPR025325">
    <property type="entry name" value="DUF4231"/>
</dbReference>
<comment type="caution">
    <text evidence="2">The sequence shown here is derived from an EMBL/GenBank/DDBJ whole genome shotgun (WGS) entry which is preliminary data.</text>
</comment>
<reference evidence="2 3" key="1">
    <citation type="submission" date="2022-10" db="EMBL/GenBank/DDBJ databases">
        <title>Sphingomonas sp.</title>
        <authorList>
            <person name="Jin C."/>
        </authorList>
    </citation>
    <scope>NUCLEOTIDE SEQUENCE [LARGE SCALE GENOMIC DNA]</scope>
    <source>
        <strain evidence="2 3">BN140010</strain>
    </source>
</reference>
<dbReference type="SUPFAM" id="SSF102405">
    <property type="entry name" value="MCP/YpsA-like"/>
    <property type="match status" value="1"/>
</dbReference>
<feature type="transmembrane region" description="Helical" evidence="1">
    <location>
        <begin position="512"/>
        <end position="530"/>
    </location>
</feature>
<feature type="transmembrane region" description="Helical" evidence="1">
    <location>
        <begin position="477"/>
        <end position="500"/>
    </location>
</feature>
<dbReference type="RefSeq" id="WP_264882091.1">
    <property type="nucleotide sequence ID" value="NZ_JAPDOB010000002.1"/>
</dbReference>
<evidence type="ECO:0000256" key="1">
    <source>
        <dbReference type="SAM" id="Phobius"/>
    </source>
</evidence>
<keyword evidence="1" id="KW-1133">Transmembrane helix</keyword>